<dbReference type="InterPro" id="IPR008936">
    <property type="entry name" value="Rho_GTPase_activation_prot"/>
</dbReference>
<dbReference type="Pfam" id="PF00620">
    <property type="entry name" value="RhoGAP"/>
    <property type="match status" value="1"/>
</dbReference>
<dbReference type="GO" id="GO:0007165">
    <property type="term" value="P:signal transduction"/>
    <property type="evidence" value="ECO:0007669"/>
    <property type="project" value="InterPro"/>
</dbReference>
<name>A0AAN9CFR2_9TELE</name>
<dbReference type="InterPro" id="IPR000198">
    <property type="entry name" value="RhoGAP_dom"/>
</dbReference>
<feature type="domain" description="Rho-GAP" evidence="1">
    <location>
        <begin position="20"/>
        <end position="207"/>
    </location>
</feature>
<dbReference type="SUPFAM" id="SSF48350">
    <property type="entry name" value="GTPase activation domain, GAP"/>
    <property type="match status" value="1"/>
</dbReference>
<proteinExistence type="predicted"/>
<dbReference type="SMART" id="SM00324">
    <property type="entry name" value="RhoGAP"/>
    <property type="match status" value="1"/>
</dbReference>
<dbReference type="PANTHER" id="PTHR15904:SF19">
    <property type="entry name" value="PROTEIN FAM13C"/>
    <property type="match status" value="1"/>
</dbReference>
<dbReference type="AlphaFoldDB" id="A0AAN9CFR2"/>
<sequence length="281" mass="31362">MGVIGVLSVCVETQKAVFGVPLMGLRKSGQMRQGLPLALMHIVEFVEKHGLSESGLFRVSGKVKLCQELRKGFDQGSFPEFDSGDIPTLASLLKLFLRELPGGLIPESHRTQLLKVFNDSKEEELNQAVRMILNSLPEEHFNVLCYLLYFLSRVAAESHLNLMTSKNLSIVFGPTIFHVPLGPSMIEEQGLCNALTEHLLNNLEHLLPNMYPHASTGNTAAGDWTDEECTQLPLTEIRSKLPKIGRLGRLRKRLSSFGRKFFSCFGSNKIESEEAYAEMET</sequence>
<dbReference type="EMBL" id="JAYKXH010000020">
    <property type="protein sequence ID" value="KAK7132126.1"/>
    <property type="molecule type" value="Genomic_DNA"/>
</dbReference>
<accession>A0AAN9CFR2</accession>
<protein>
    <recommendedName>
        <fullName evidence="1">Rho-GAP domain-containing protein</fullName>
    </recommendedName>
</protein>
<reference evidence="2 3" key="1">
    <citation type="submission" date="2024-02" db="EMBL/GenBank/DDBJ databases">
        <title>Chromosome-level genome assembly of the Eurasian Minnow (Phoxinus phoxinus).</title>
        <authorList>
            <person name="Oriowo T.O."/>
            <person name="Martin S."/>
            <person name="Stange M."/>
            <person name="Chrysostomakis Y."/>
            <person name="Brown T."/>
            <person name="Winkler S."/>
            <person name="Kukowka S."/>
            <person name="Myers E.W."/>
            <person name="Bohne A."/>
        </authorList>
    </citation>
    <scope>NUCLEOTIDE SEQUENCE [LARGE SCALE GENOMIC DNA]</scope>
    <source>
        <strain evidence="2">ZFMK-TIS-60720</strain>
        <tissue evidence="2">Whole Organism</tissue>
    </source>
</reference>
<dbReference type="InterPro" id="IPR039102">
    <property type="entry name" value="FAM13"/>
</dbReference>
<dbReference type="Gene3D" id="1.10.555.10">
    <property type="entry name" value="Rho GTPase activation protein"/>
    <property type="match status" value="1"/>
</dbReference>
<evidence type="ECO:0000313" key="3">
    <source>
        <dbReference type="Proteomes" id="UP001364617"/>
    </source>
</evidence>
<evidence type="ECO:0000259" key="1">
    <source>
        <dbReference type="PROSITE" id="PS50238"/>
    </source>
</evidence>
<comment type="caution">
    <text evidence="2">The sequence shown here is derived from an EMBL/GenBank/DDBJ whole genome shotgun (WGS) entry which is preliminary data.</text>
</comment>
<gene>
    <name evidence="2" type="ORF">R3I93_018623</name>
</gene>
<evidence type="ECO:0000313" key="2">
    <source>
        <dbReference type="EMBL" id="KAK7132126.1"/>
    </source>
</evidence>
<dbReference type="Proteomes" id="UP001364617">
    <property type="component" value="Unassembled WGS sequence"/>
</dbReference>
<organism evidence="2 3">
    <name type="scientific">Phoxinus phoxinus</name>
    <name type="common">Eurasian minnow</name>
    <dbReference type="NCBI Taxonomy" id="58324"/>
    <lineage>
        <taxon>Eukaryota</taxon>
        <taxon>Metazoa</taxon>
        <taxon>Chordata</taxon>
        <taxon>Craniata</taxon>
        <taxon>Vertebrata</taxon>
        <taxon>Euteleostomi</taxon>
        <taxon>Actinopterygii</taxon>
        <taxon>Neopterygii</taxon>
        <taxon>Teleostei</taxon>
        <taxon>Ostariophysi</taxon>
        <taxon>Cypriniformes</taxon>
        <taxon>Leuciscidae</taxon>
        <taxon>Phoxininae</taxon>
        <taxon>Phoxinus</taxon>
    </lineage>
</organism>
<dbReference type="PANTHER" id="PTHR15904">
    <property type="entry name" value="FAM13"/>
    <property type="match status" value="1"/>
</dbReference>
<dbReference type="PROSITE" id="PS50238">
    <property type="entry name" value="RHOGAP"/>
    <property type="match status" value="1"/>
</dbReference>
<keyword evidence="3" id="KW-1185">Reference proteome</keyword>